<name>A0A378K9D3_LEGPN</name>
<feature type="domain" description="Tc1-like transposase DDE" evidence="1">
    <location>
        <begin position="28"/>
        <end position="96"/>
    </location>
</feature>
<organism evidence="2 3">
    <name type="scientific">Legionella pneumophila</name>
    <dbReference type="NCBI Taxonomy" id="446"/>
    <lineage>
        <taxon>Bacteria</taxon>
        <taxon>Pseudomonadati</taxon>
        <taxon>Pseudomonadota</taxon>
        <taxon>Gammaproteobacteria</taxon>
        <taxon>Legionellales</taxon>
        <taxon>Legionellaceae</taxon>
        <taxon>Legionella</taxon>
    </lineage>
</organism>
<dbReference type="GO" id="GO:0003676">
    <property type="term" value="F:nucleic acid binding"/>
    <property type="evidence" value="ECO:0007669"/>
    <property type="project" value="InterPro"/>
</dbReference>
<evidence type="ECO:0000313" key="2">
    <source>
        <dbReference type="EMBL" id="STX79832.1"/>
    </source>
</evidence>
<dbReference type="SUPFAM" id="SSF53098">
    <property type="entry name" value="Ribonuclease H-like"/>
    <property type="match status" value="1"/>
</dbReference>
<dbReference type="InterPro" id="IPR012337">
    <property type="entry name" value="RNaseH-like_sf"/>
</dbReference>
<evidence type="ECO:0000313" key="3">
    <source>
        <dbReference type="Proteomes" id="UP000254631"/>
    </source>
</evidence>
<accession>A0A378K9D3</accession>
<protein>
    <submittedName>
        <fullName evidence="2">Transposase IS630 family</fullName>
    </submittedName>
</protein>
<dbReference type="InterPro" id="IPR038717">
    <property type="entry name" value="Tc1-like_DDE_dom"/>
</dbReference>
<dbReference type="AlphaFoldDB" id="A0A378K9D3"/>
<dbReference type="InterPro" id="IPR036397">
    <property type="entry name" value="RNaseH_sf"/>
</dbReference>
<dbReference type="PANTHER" id="PTHR46564:SF1">
    <property type="entry name" value="TRANSPOSASE"/>
    <property type="match status" value="1"/>
</dbReference>
<dbReference type="Proteomes" id="UP000254631">
    <property type="component" value="Unassembled WGS sequence"/>
</dbReference>
<evidence type="ECO:0000259" key="1">
    <source>
        <dbReference type="Pfam" id="PF13358"/>
    </source>
</evidence>
<sequence length="124" mass="14489">MALATRNLKVIHIKRIENSRSSLIRANHGSKGIIHLILDQAPYHRADKVKEKAKKLVIHLNYLPPYSPNLNPIERLWKVMNEKVRNNRFFNSAKDFRREIERFFTEILPDIGASLGQSINDNFQ</sequence>
<dbReference type="Pfam" id="PF13358">
    <property type="entry name" value="DDE_3"/>
    <property type="match status" value="1"/>
</dbReference>
<dbReference type="OMA" id="FGAIWET"/>
<dbReference type="PANTHER" id="PTHR46564">
    <property type="entry name" value="TRANSPOSASE"/>
    <property type="match status" value="1"/>
</dbReference>
<dbReference type="Gene3D" id="3.30.420.10">
    <property type="entry name" value="Ribonuclease H-like superfamily/Ribonuclease H"/>
    <property type="match status" value="1"/>
</dbReference>
<gene>
    <name evidence="2" type="ORF">NCTC12000_01827</name>
</gene>
<reference evidence="2 3" key="1">
    <citation type="submission" date="2018-06" db="EMBL/GenBank/DDBJ databases">
        <authorList>
            <consortium name="Pathogen Informatics"/>
            <person name="Doyle S."/>
        </authorList>
    </citation>
    <scope>NUCLEOTIDE SEQUENCE [LARGE SCALE GENOMIC DNA]</scope>
    <source>
        <strain evidence="2 3">NCTC12000</strain>
    </source>
</reference>
<dbReference type="EMBL" id="UGOL01000001">
    <property type="protein sequence ID" value="STX79832.1"/>
    <property type="molecule type" value="Genomic_DNA"/>
</dbReference>
<dbReference type="SMR" id="A0A378K9D3"/>
<proteinExistence type="predicted"/>